<proteinExistence type="predicted"/>
<organism evidence="1 2">
    <name type="scientific">Zostera marina</name>
    <name type="common">Eelgrass</name>
    <dbReference type="NCBI Taxonomy" id="29655"/>
    <lineage>
        <taxon>Eukaryota</taxon>
        <taxon>Viridiplantae</taxon>
        <taxon>Streptophyta</taxon>
        <taxon>Embryophyta</taxon>
        <taxon>Tracheophyta</taxon>
        <taxon>Spermatophyta</taxon>
        <taxon>Magnoliopsida</taxon>
        <taxon>Liliopsida</taxon>
        <taxon>Zosteraceae</taxon>
        <taxon>Zostera</taxon>
    </lineage>
</organism>
<dbReference type="AlphaFoldDB" id="A0A0K9NKG5"/>
<reference evidence="2" key="1">
    <citation type="journal article" date="2016" name="Nature">
        <title>The genome of the seagrass Zostera marina reveals angiosperm adaptation to the sea.</title>
        <authorList>
            <person name="Olsen J.L."/>
            <person name="Rouze P."/>
            <person name="Verhelst B."/>
            <person name="Lin Y.-C."/>
            <person name="Bayer T."/>
            <person name="Collen J."/>
            <person name="Dattolo E."/>
            <person name="De Paoli E."/>
            <person name="Dittami S."/>
            <person name="Maumus F."/>
            <person name="Michel G."/>
            <person name="Kersting A."/>
            <person name="Lauritano C."/>
            <person name="Lohaus R."/>
            <person name="Toepel M."/>
            <person name="Tonon T."/>
            <person name="Vanneste K."/>
            <person name="Amirebrahimi M."/>
            <person name="Brakel J."/>
            <person name="Bostroem C."/>
            <person name="Chovatia M."/>
            <person name="Grimwood J."/>
            <person name="Jenkins J.W."/>
            <person name="Jueterbock A."/>
            <person name="Mraz A."/>
            <person name="Stam W.T."/>
            <person name="Tice H."/>
            <person name="Bornberg-Bauer E."/>
            <person name="Green P.J."/>
            <person name="Pearson G.A."/>
            <person name="Procaccini G."/>
            <person name="Duarte C.M."/>
            <person name="Schmutz J."/>
            <person name="Reusch T.B.H."/>
            <person name="Van de Peer Y."/>
        </authorList>
    </citation>
    <scope>NUCLEOTIDE SEQUENCE [LARGE SCALE GENOMIC DNA]</scope>
    <source>
        <strain evidence="2">cv. Finnish</strain>
    </source>
</reference>
<sequence>MPRKVIIASVRGVNASDFRITNSSSSTCPIGTLLRHLWFPIGEKKSSLSSKSVPAADSPTSDDHRYYVGAFLETHLRSHRKNPKRL</sequence>
<dbReference type="Proteomes" id="UP000036987">
    <property type="component" value="Unassembled WGS sequence"/>
</dbReference>
<comment type="caution">
    <text evidence="1">The sequence shown here is derived from an EMBL/GenBank/DDBJ whole genome shotgun (WGS) entry which is preliminary data.</text>
</comment>
<name>A0A0K9NKG5_ZOSMR</name>
<keyword evidence="2" id="KW-1185">Reference proteome</keyword>
<dbReference type="EMBL" id="LFYR01002184">
    <property type="protein sequence ID" value="KMZ56465.1"/>
    <property type="molecule type" value="Genomic_DNA"/>
</dbReference>
<accession>A0A0K9NKG5</accession>
<evidence type="ECO:0000313" key="2">
    <source>
        <dbReference type="Proteomes" id="UP000036987"/>
    </source>
</evidence>
<protein>
    <submittedName>
        <fullName evidence="1">Uncharacterized protein</fullName>
    </submittedName>
</protein>
<gene>
    <name evidence="1" type="ORF">ZOSMA_95G00600</name>
</gene>
<evidence type="ECO:0000313" key="1">
    <source>
        <dbReference type="EMBL" id="KMZ56465.1"/>
    </source>
</evidence>